<proteinExistence type="predicted"/>
<dbReference type="AlphaFoldDB" id="A0A0K0EYL2"/>
<sequence length="293" mass="33021">MSSPGLLTILPLVLLLSGFHQVEGQCKTFKNYYILGRVESTPVTEVKCDHNDTCTYVSMDIPALAVGSFSGCSGDVHMRLVVHVLSRRRDVRDSIERFLKKNDMSLGFPKFSRLQKYGDQLHTFDTISGPAKIFLHFHQQGQDYIYPAVRFEGPTLNATSVKCTVDGHVKKDCYEGFCSMAEFASVSKDGKSQVSKKIQACPNDLYEELYLLSKGITPSNFSQALLNDLTSVAHTCTQKSTHTYLSKSGLSTYYWHVDCFVPTHHSGSSHTTQFVFHTPHPYFSFPIYKDDEW</sequence>
<reference evidence="3" key="2">
    <citation type="submission" date="2015-08" db="UniProtKB">
        <authorList>
            <consortium name="WormBaseParasite"/>
        </authorList>
    </citation>
    <scope>IDENTIFICATION</scope>
</reference>
<evidence type="ECO:0000313" key="3">
    <source>
        <dbReference type="WBParaSite" id="SVE_0162000.1"/>
    </source>
</evidence>
<protein>
    <submittedName>
        <fullName evidence="3">Uncharacterized protein</fullName>
    </submittedName>
</protein>
<keyword evidence="2" id="KW-1185">Reference proteome</keyword>
<feature type="signal peptide" evidence="1">
    <location>
        <begin position="1"/>
        <end position="24"/>
    </location>
</feature>
<evidence type="ECO:0000313" key="2">
    <source>
        <dbReference type="Proteomes" id="UP000035680"/>
    </source>
</evidence>
<evidence type="ECO:0000256" key="1">
    <source>
        <dbReference type="SAM" id="SignalP"/>
    </source>
</evidence>
<dbReference type="Proteomes" id="UP000035680">
    <property type="component" value="Unassembled WGS sequence"/>
</dbReference>
<keyword evidence="1" id="KW-0732">Signal</keyword>
<reference evidence="2" key="1">
    <citation type="submission" date="2014-07" db="EMBL/GenBank/DDBJ databases">
        <authorList>
            <person name="Martin A.A"/>
            <person name="De Silva N."/>
        </authorList>
    </citation>
    <scope>NUCLEOTIDE SEQUENCE</scope>
</reference>
<dbReference type="WBParaSite" id="SVE_0162000.1">
    <property type="protein sequence ID" value="SVE_0162000.1"/>
    <property type="gene ID" value="SVE_0162000"/>
</dbReference>
<organism evidence="2 3">
    <name type="scientific">Strongyloides venezuelensis</name>
    <name type="common">Threadworm</name>
    <dbReference type="NCBI Taxonomy" id="75913"/>
    <lineage>
        <taxon>Eukaryota</taxon>
        <taxon>Metazoa</taxon>
        <taxon>Ecdysozoa</taxon>
        <taxon>Nematoda</taxon>
        <taxon>Chromadorea</taxon>
        <taxon>Rhabditida</taxon>
        <taxon>Tylenchina</taxon>
        <taxon>Panagrolaimomorpha</taxon>
        <taxon>Strongyloidoidea</taxon>
        <taxon>Strongyloididae</taxon>
        <taxon>Strongyloides</taxon>
    </lineage>
</organism>
<name>A0A0K0EYL2_STRVS</name>
<accession>A0A0K0EYL2</accession>
<feature type="chain" id="PRO_5005329057" evidence="1">
    <location>
        <begin position="25"/>
        <end position="293"/>
    </location>
</feature>